<protein>
    <recommendedName>
        <fullName evidence="3">Polyketide cyclase/dehydrase/lipid transport protein</fullName>
    </recommendedName>
</protein>
<evidence type="ECO:0000313" key="2">
    <source>
        <dbReference type="Proteomes" id="UP000693972"/>
    </source>
</evidence>
<dbReference type="Pfam" id="PF10604">
    <property type="entry name" value="Polyketide_cyc2"/>
    <property type="match status" value="1"/>
</dbReference>
<dbReference type="Gene3D" id="3.30.530.20">
    <property type="match status" value="1"/>
</dbReference>
<sequence>MKFKVSEDVDAPADITWARFTDFSGIEAEVTGGGADLSRVGNWETAAEGCGWRGSAKVRGRVRPVSSEISALSAPERCEITTVIGGMDAVYEMTFLALRDDMTRVQVVLDLSANTLSARLALQTLKLARGRVMQRLQGLLARQGNLAEDDFRRARS</sequence>
<organism evidence="1">
    <name type="scientific">Gymnodinialimonas phycosphaerae</name>
    <dbReference type="NCBI Taxonomy" id="2841589"/>
    <lineage>
        <taxon>Bacteria</taxon>
        <taxon>Pseudomonadati</taxon>
        <taxon>Pseudomonadota</taxon>
        <taxon>Alphaproteobacteria</taxon>
        <taxon>Rhodobacterales</taxon>
        <taxon>Paracoccaceae</taxon>
        <taxon>Gymnodinialimonas</taxon>
    </lineage>
</organism>
<evidence type="ECO:0008006" key="3">
    <source>
        <dbReference type="Google" id="ProtNLM"/>
    </source>
</evidence>
<proteinExistence type="predicted"/>
<dbReference type="InterPro" id="IPR023393">
    <property type="entry name" value="START-like_dom_sf"/>
</dbReference>
<gene>
    <name evidence="1" type="ORF">KUL25_13250</name>
</gene>
<dbReference type="EMBL" id="CP078073">
    <property type="protein sequence ID" value="QXL86433.1"/>
    <property type="molecule type" value="Genomic_DNA"/>
</dbReference>
<dbReference type="Proteomes" id="UP000693972">
    <property type="component" value="Unassembled WGS sequence"/>
</dbReference>
<accession>A0A975TRQ5</accession>
<evidence type="ECO:0000313" key="1">
    <source>
        <dbReference type="EMBL" id="QXL86433.1"/>
    </source>
</evidence>
<dbReference type="EMBL" id="JAIMBW010000001">
    <property type="protein sequence ID" value="MBY4893732.1"/>
    <property type="molecule type" value="Genomic_DNA"/>
</dbReference>
<reference evidence="1 2" key="1">
    <citation type="submission" date="2021-07" db="EMBL/GenBank/DDBJ databases">
        <title>Karlodiniumbacter phycospheric gen. nov., sp. nov., a phycosphere bacterium isolated from karlodinium veneficum.</title>
        <authorList>
            <person name="Peng Y."/>
            <person name="Jiang L."/>
            <person name="Lee J."/>
        </authorList>
    </citation>
    <scope>NUCLEOTIDE SEQUENCE</scope>
    <source>
        <strain evidence="1 2">N5</strain>
    </source>
</reference>
<dbReference type="AlphaFoldDB" id="A0A975TRQ5"/>
<dbReference type="RefSeq" id="WP_257893391.1">
    <property type="nucleotide sequence ID" value="NZ_JAIMBW010000001.1"/>
</dbReference>
<dbReference type="SUPFAM" id="SSF55961">
    <property type="entry name" value="Bet v1-like"/>
    <property type="match status" value="1"/>
</dbReference>
<keyword evidence="2" id="KW-1185">Reference proteome</keyword>
<dbReference type="InterPro" id="IPR019587">
    <property type="entry name" value="Polyketide_cyclase/dehydratase"/>
</dbReference>
<name>A0A975TRQ5_9RHOB</name>